<dbReference type="EC" id="2.7.13.3" evidence="3"/>
<evidence type="ECO:0000256" key="11">
    <source>
        <dbReference type="ARBA" id="ARBA00022989"/>
    </source>
</evidence>
<evidence type="ECO:0000256" key="8">
    <source>
        <dbReference type="ARBA" id="ARBA00022741"/>
    </source>
</evidence>
<evidence type="ECO:0000256" key="4">
    <source>
        <dbReference type="ARBA" id="ARBA00022475"/>
    </source>
</evidence>
<dbReference type="RefSeq" id="WP_085100711.1">
    <property type="nucleotide sequence ID" value="NZ_FWZU01000002.1"/>
</dbReference>
<dbReference type="Gene3D" id="1.10.287.130">
    <property type="match status" value="1"/>
</dbReference>
<keyword evidence="8" id="KW-0547">Nucleotide-binding</keyword>
<evidence type="ECO:0000256" key="13">
    <source>
        <dbReference type="ARBA" id="ARBA00023136"/>
    </source>
</evidence>
<evidence type="ECO:0000313" key="16">
    <source>
        <dbReference type="EMBL" id="SMF07221.1"/>
    </source>
</evidence>
<dbReference type="InterPro" id="IPR036890">
    <property type="entry name" value="HATPase_C_sf"/>
</dbReference>
<dbReference type="Gene3D" id="3.30.450.20">
    <property type="entry name" value="PAS domain"/>
    <property type="match status" value="1"/>
</dbReference>
<dbReference type="Pfam" id="PF02518">
    <property type="entry name" value="HATPase_c"/>
    <property type="match status" value="1"/>
</dbReference>
<evidence type="ECO:0000256" key="1">
    <source>
        <dbReference type="ARBA" id="ARBA00000085"/>
    </source>
</evidence>
<evidence type="ECO:0000256" key="12">
    <source>
        <dbReference type="ARBA" id="ARBA00023012"/>
    </source>
</evidence>
<keyword evidence="5" id="KW-0597">Phosphoprotein</keyword>
<reference evidence="17" key="1">
    <citation type="submission" date="2017-04" db="EMBL/GenBank/DDBJ databases">
        <authorList>
            <person name="Varghese N."/>
            <person name="Submissions S."/>
        </authorList>
    </citation>
    <scope>NUCLEOTIDE SEQUENCE [LARGE SCALE GENOMIC DNA]</scope>
    <source>
        <strain evidence="17">K3S</strain>
    </source>
</reference>
<keyword evidence="17" id="KW-1185">Reference proteome</keyword>
<dbReference type="AlphaFoldDB" id="A0A1X7D1X8"/>
<dbReference type="Gene3D" id="3.30.565.10">
    <property type="entry name" value="Histidine kinase-like ATPase, C-terminal domain"/>
    <property type="match status" value="1"/>
</dbReference>
<dbReference type="Proteomes" id="UP000192906">
    <property type="component" value="Unassembled WGS sequence"/>
</dbReference>
<evidence type="ECO:0000256" key="6">
    <source>
        <dbReference type="ARBA" id="ARBA00022679"/>
    </source>
</evidence>
<evidence type="ECO:0000256" key="10">
    <source>
        <dbReference type="ARBA" id="ARBA00022840"/>
    </source>
</evidence>
<dbReference type="PANTHER" id="PTHR43065">
    <property type="entry name" value="SENSOR HISTIDINE KINASE"/>
    <property type="match status" value="1"/>
</dbReference>
<keyword evidence="4" id="KW-1003">Cell membrane</keyword>
<evidence type="ECO:0000256" key="5">
    <source>
        <dbReference type="ARBA" id="ARBA00022553"/>
    </source>
</evidence>
<dbReference type="InterPro" id="IPR036097">
    <property type="entry name" value="HisK_dim/P_sf"/>
</dbReference>
<feature type="transmembrane region" description="Helical" evidence="14">
    <location>
        <begin position="31"/>
        <end position="53"/>
    </location>
</feature>
<evidence type="ECO:0000256" key="14">
    <source>
        <dbReference type="SAM" id="Phobius"/>
    </source>
</evidence>
<keyword evidence="6" id="KW-0808">Transferase</keyword>
<keyword evidence="10" id="KW-0067">ATP-binding</keyword>
<evidence type="ECO:0000256" key="2">
    <source>
        <dbReference type="ARBA" id="ARBA00004651"/>
    </source>
</evidence>
<dbReference type="InterPro" id="IPR003594">
    <property type="entry name" value="HATPase_dom"/>
</dbReference>
<organism evidence="16 17">
    <name type="scientific">Desulfovibrio gilichinskyi</name>
    <dbReference type="NCBI Taxonomy" id="1519643"/>
    <lineage>
        <taxon>Bacteria</taxon>
        <taxon>Pseudomonadati</taxon>
        <taxon>Thermodesulfobacteriota</taxon>
        <taxon>Desulfovibrionia</taxon>
        <taxon>Desulfovibrionales</taxon>
        <taxon>Desulfovibrionaceae</taxon>
        <taxon>Desulfovibrio</taxon>
    </lineage>
</organism>
<gene>
    <name evidence="16" type="ORF">SAMN06295933_1545</name>
</gene>
<evidence type="ECO:0000259" key="15">
    <source>
        <dbReference type="PROSITE" id="PS50109"/>
    </source>
</evidence>
<evidence type="ECO:0000256" key="3">
    <source>
        <dbReference type="ARBA" id="ARBA00012438"/>
    </source>
</evidence>
<dbReference type="PANTHER" id="PTHR43065:SF46">
    <property type="entry name" value="C4-DICARBOXYLATE TRANSPORT SENSOR PROTEIN DCTB"/>
    <property type="match status" value="1"/>
</dbReference>
<keyword evidence="11 14" id="KW-1133">Transmembrane helix</keyword>
<dbReference type="InterPro" id="IPR033479">
    <property type="entry name" value="dCache_1"/>
</dbReference>
<feature type="transmembrane region" description="Helical" evidence="14">
    <location>
        <begin position="302"/>
        <end position="323"/>
    </location>
</feature>
<dbReference type="EMBL" id="FWZU01000002">
    <property type="protein sequence ID" value="SMF07221.1"/>
    <property type="molecule type" value="Genomic_DNA"/>
</dbReference>
<dbReference type="SUPFAM" id="SSF47384">
    <property type="entry name" value="Homodimeric domain of signal transducing histidine kinase"/>
    <property type="match status" value="1"/>
</dbReference>
<dbReference type="Pfam" id="PF00512">
    <property type="entry name" value="HisKA"/>
    <property type="match status" value="1"/>
</dbReference>
<dbReference type="CDD" id="cd00082">
    <property type="entry name" value="HisKA"/>
    <property type="match status" value="1"/>
</dbReference>
<comment type="subcellular location">
    <subcellularLocation>
        <location evidence="2">Cell membrane</location>
        <topology evidence="2">Multi-pass membrane protein</topology>
    </subcellularLocation>
</comment>
<dbReference type="InterPro" id="IPR003661">
    <property type="entry name" value="HisK_dim/P_dom"/>
</dbReference>
<feature type="domain" description="Histidine kinase" evidence="15">
    <location>
        <begin position="355"/>
        <end position="571"/>
    </location>
</feature>
<evidence type="ECO:0000256" key="7">
    <source>
        <dbReference type="ARBA" id="ARBA00022692"/>
    </source>
</evidence>
<dbReference type="GO" id="GO:0000155">
    <property type="term" value="F:phosphorelay sensor kinase activity"/>
    <property type="evidence" value="ECO:0007669"/>
    <property type="project" value="InterPro"/>
</dbReference>
<dbReference type="SMART" id="SM00387">
    <property type="entry name" value="HATPase_c"/>
    <property type="match status" value="1"/>
</dbReference>
<dbReference type="SMART" id="SM00388">
    <property type="entry name" value="HisKA"/>
    <property type="match status" value="1"/>
</dbReference>
<keyword evidence="13 14" id="KW-0472">Membrane</keyword>
<comment type="catalytic activity">
    <reaction evidence="1">
        <text>ATP + protein L-histidine = ADP + protein N-phospho-L-histidine.</text>
        <dbReference type="EC" id="2.7.13.3"/>
    </reaction>
</comment>
<accession>A0A1X7D1X8</accession>
<dbReference type="SUPFAM" id="SSF55874">
    <property type="entry name" value="ATPase domain of HSP90 chaperone/DNA topoisomerase II/histidine kinase"/>
    <property type="match status" value="1"/>
</dbReference>
<evidence type="ECO:0000256" key="9">
    <source>
        <dbReference type="ARBA" id="ARBA00022777"/>
    </source>
</evidence>
<name>A0A1X7D1X8_9BACT</name>
<dbReference type="Pfam" id="PF02743">
    <property type="entry name" value="dCache_1"/>
    <property type="match status" value="1"/>
</dbReference>
<dbReference type="CDD" id="cd12914">
    <property type="entry name" value="PDC1_DGC_like"/>
    <property type="match status" value="1"/>
</dbReference>
<dbReference type="GO" id="GO:0005524">
    <property type="term" value="F:ATP binding"/>
    <property type="evidence" value="ECO:0007669"/>
    <property type="project" value="UniProtKB-KW"/>
</dbReference>
<dbReference type="GO" id="GO:0005886">
    <property type="term" value="C:plasma membrane"/>
    <property type="evidence" value="ECO:0007669"/>
    <property type="project" value="UniProtKB-SubCell"/>
</dbReference>
<dbReference type="PROSITE" id="PS50109">
    <property type="entry name" value="HIS_KIN"/>
    <property type="match status" value="1"/>
</dbReference>
<protein>
    <recommendedName>
        <fullName evidence="3">histidine kinase</fullName>
        <ecNumber evidence="3">2.7.13.3</ecNumber>
    </recommendedName>
</protein>
<dbReference type="InterPro" id="IPR005467">
    <property type="entry name" value="His_kinase_dom"/>
</dbReference>
<sequence length="579" mass="64894">MSLKGLLRPEFWNADKKTAGPYKSLFDYKRIWQLCFAILVVVSLVPLFILAFIDFNVTRVAIKSENMLRGARTTSNTRRSVAYFLEERKSALQLIVKLDDFRSLPRKERLGEMLSALKNSFGGFVDLGIIDENGKQLAYVGPYNLEGKDYKGQAWFKQASDQGTYISDVFLGFRDSPHLVIAVKHFIDDVHYKIFRATLDTTEFNGILSSLDLSAGADAFLVNSSGIIQTPSKWNGKVFSKMSFPLPEKSFRTKVKELTLEKDLRAIVGYAYIEGTPFIIMVVKPEAELMEAWRESRDTLTWISTISVAVILLVMWGVASYMVERIYMADMTRSKLLQKMEHHNRMASIGRLAAGVAHEINNPLAIINEKAGLLKDLFTFNKAYEADARVLGIVDSVINSVERCGRITKRLLGFSRQDDVELRPVLPQKVVETVLSFLNKEAEYRSINVTVDVENGIYEIVTDRGKLEQVLLNLISNAFQAMKDGGSLLIKVGRGEENRIDFSVKDDGCGIPATDLKRIFEPFYSTKKQTGGTGLGLSITYGLVQDLGGQMTVKSELGVGTEFCFSIPVNPIAKEESRK</sequence>
<keyword evidence="7 14" id="KW-0812">Transmembrane</keyword>
<dbReference type="InterPro" id="IPR004358">
    <property type="entry name" value="Sig_transdc_His_kin-like_C"/>
</dbReference>
<dbReference type="STRING" id="1519643.SAMN06295933_1545"/>
<evidence type="ECO:0000313" key="17">
    <source>
        <dbReference type="Proteomes" id="UP000192906"/>
    </source>
</evidence>
<dbReference type="PRINTS" id="PR00344">
    <property type="entry name" value="BCTRLSENSOR"/>
</dbReference>
<keyword evidence="12" id="KW-0902">Two-component regulatory system</keyword>
<dbReference type="OrthoDB" id="9777714at2"/>
<keyword evidence="9 16" id="KW-0418">Kinase</keyword>
<proteinExistence type="predicted"/>